<dbReference type="EMBL" id="CM047739">
    <property type="protein sequence ID" value="KAJ0041844.1"/>
    <property type="molecule type" value="Genomic_DNA"/>
</dbReference>
<sequence length="51" mass="5809">MPSLDILRLLTLSLSSLLIGCENPRHFGKYGSIYGIEEDIYVGFLLINFFE</sequence>
<evidence type="ECO:0000313" key="1">
    <source>
        <dbReference type="EMBL" id="KAJ0041844.1"/>
    </source>
</evidence>
<keyword evidence="2" id="KW-1185">Reference proteome</keyword>
<reference evidence="2" key="1">
    <citation type="journal article" date="2023" name="G3 (Bethesda)">
        <title>Genome assembly and association tests identify interacting loci associated with vigor, precocity, and sex in interspecific pistachio rootstocks.</title>
        <authorList>
            <person name="Palmer W."/>
            <person name="Jacygrad E."/>
            <person name="Sagayaradj S."/>
            <person name="Cavanaugh K."/>
            <person name="Han R."/>
            <person name="Bertier L."/>
            <person name="Beede B."/>
            <person name="Kafkas S."/>
            <person name="Golino D."/>
            <person name="Preece J."/>
            <person name="Michelmore R."/>
        </authorList>
    </citation>
    <scope>NUCLEOTIDE SEQUENCE [LARGE SCALE GENOMIC DNA]</scope>
</reference>
<evidence type="ECO:0000313" key="2">
    <source>
        <dbReference type="Proteomes" id="UP001163603"/>
    </source>
</evidence>
<proteinExistence type="predicted"/>
<name>A0ACC0YT28_9ROSI</name>
<dbReference type="Proteomes" id="UP001163603">
    <property type="component" value="Chromosome 4"/>
</dbReference>
<accession>A0ACC0YT28</accession>
<gene>
    <name evidence="1" type="ORF">Pint_18205</name>
</gene>
<comment type="caution">
    <text evidence="1">The sequence shown here is derived from an EMBL/GenBank/DDBJ whole genome shotgun (WGS) entry which is preliminary data.</text>
</comment>
<organism evidence="1 2">
    <name type="scientific">Pistacia integerrima</name>
    <dbReference type="NCBI Taxonomy" id="434235"/>
    <lineage>
        <taxon>Eukaryota</taxon>
        <taxon>Viridiplantae</taxon>
        <taxon>Streptophyta</taxon>
        <taxon>Embryophyta</taxon>
        <taxon>Tracheophyta</taxon>
        <taxon>Spermatophyta</taxon>
        <taxon>Magnoliopsida</taxon>
        <taxon>eudicotyledons</taxon>
        <taxon>Gunneridae</taxon>
        <taxon>Pentapetalae</taxon>
        <taxon>rosids</taxon>
        <taxon>malvids</taxon>
        <taxon>Sapindales</taxon>
        <taxon>Anacardiaceae</taxon>
        <taxon>Pistacia</taxon>
    </lineage>
</organism>
<protein>
    <submittedName>
        <fullName evidence="1">Uncharacterized protein</fullName>
    </submittedName>
</protein>